<evidence type="ECO:0000313" key="14">
    <source>
        <dbReference type="EMBL" id="KRN28431.1"/>
    </source>
</evidence>
<evidence type="ECO:0000256" key="8">
    <source>
        <dbReference type="ARBA" id="ARBA00022989"/>
    </source>
</evidence>
<dbReference type="Pfam" id="PF06736">
    <property type="entry name" value="TMEM175"/>
    <property type="match status" value="1"/>
</dbReference>
<dbReference type="OrthoDB" id="7626281at2"/>
<evidence type="ECO:0000256" key="4">
    <source>
        <dbReference type="ARBA" id="ARBA00022538"/>
    </source>
</evidence>
<evidence type="ECO:0000256" key="2">
    <source>
        <dbReference type="ARBA" id="ARBA00006920"/>
    </source>
</evidence>
<dbReference type="GO" id="GO:0015252">
    <property type="term" value="F:proton channel activity"/>
    <property type="evidence" value="ECO:0007669"/>
    <property type="project" value="InterPro"/>
</dbReference>
<evidence type="ECO:0000313" key="16">
    <source>
        <dbReference type="Proteomes" id="UP000051645"/>
    </source>
</evidence>
<keyword evidence="11" id="KW-0407">Ion channel</keyword>
<evidence type="ECO:0000313" key="15">
    <source>
        <dbReference type="EMBL" id="KRN31932.1"/>
    </source>
</evidence>
<evidence type="ECO:0000256" key="10">
    <source>
        <dbReference type="ARBA" id="ARBA00023136"/>
    </source>
</evidence>
<sequence length="203" mass="23534">MEMERGRAEMNKGRLEAYTDAIVAIVVTILVLDFKAPDRPDIRLVWADWKSFLVYIVSFILIFSTWLDHQLLFRLSERLTRGVFWANALWLFFLSLIPYVTSFSGKFPNYGWASVLYTAVLFCWTISYILLARELAHANPDQAALINKVGFRQPRDFAIYEGSLLVTLVLGYFIPWLIWFVLIGLSGWTILFNRGLQPVDKLK</sequence>
<keyword evidence="10 13" id="KW-0472">Membrane</keyword>
<feature type="transmembrane region" description="Helical" evidence="13">
    <location>
        <begin position="110"/>
        <end position="131"/>
    </location>
</feature>
<protein>
    <recommendedName>
        <fullName evidence="18">Integral membrane protein</fullName>
    </recommendedName>
</protein>
<reference evidence="16 17" key="1">
    <citation type="journal article" date="2015" name="Genome Announc.">
        <title>Expanding the biotechnology potential of lactobacilli through comparative genomics of 213 strains and associated genera.</title>
        <authorList>
            <person name="Sun Z."/>
            <person name="Harris H.M."/>
            <person name="McCann A."/>
            <person name="Guo C."/>
            <person name="Argimon S."/>
            <person name="Zhang W."/>
            <person name="Yang X."/>
            <person name="Jeffery I.B."/>
            <person name="Cooney J.C."/>
            <person name="Kagawa T.F."/>
            <person name="Liu W."/>
            <person name="Song Y."/>
            <person name="Salvetti E."/>
            <person name="Wrobel A."/>
            <person name="Rasinkangas P."/>
            <person name="Parkhill J."/>
            <person name="Rea M.C."/>
            <person name="O'Sullivan O."/>
            <person name="Ritari J."/>
            <person name="Douillard F.P."/>
            <person name="Paul Ross R."/>
            <person name="Yang R."/>
            <person name="Briner A.E."/>
            <person name="Felis G.E."/>
            <person name="de Vos W.M."/>
            <person name="Barrangou R."/>
            <person name="Klaenhammer T.R."/>
            <person name="Caufield P.W."/>
            <person name="Cui Y."/>
            <person name="Zhang H."/>
            <person name="O'Toole P.W."/>
        </authorList>
    </citation>
    <scope>NUCLEOTIDE SEQUENCE [LARGE SCALE GENOMIC DNA]</scope>
    <source>
        <strain evidence="14 17">ATCC BAA-66</strain>
        <strain evidence="15 16">DSM 13344</strain>
    </source>
</reference>
<feature type="transmembrane region" description="Helical" evidence="13">
    <location>
        <begin position="164"/>
        <end position="191"/>
    </location>
</feature>
<name>A0A0R2FIF0_9LACO</name>
<dbReference type="STRING" id="81857.IV38_GL001431"/>
<evidence type="ECO:0000256" key="6">
    <source>
        <dbReference type="ARBA" id="ARBA00022826"/>
    </source>
</evidence>
<evidence type="ECO:0000256" key="3">
    <source>
        <dbReference type="ARBA" id="ARBA00022448"/>
    </source>
</evidence>
<keyword evidence="4" id="KW-0633">Potassium transport</keyword>
<comment type="similarity">
    <text evidence="2">Belongs to the TMEM175 family.</text>
</comment>
<dbReference type="GO" id="GO:0005267">
    <property type="term" value="F:potassium channel activity"/>
    <property type="evidence" value="ECO:0007669"/>
    <property type="project" value="UniProtKB-KW"/>
</dbReference>
<keyword evidence="16" id="KW-1185">Reference proteome</keyword>
<dbReference type="PANTHER" id="PTHR31462:SF5">
    <property type="entry name" value="ENDOSOMAL_LYSOSOMAL PROTON CHANNEL TMEM175"/>
    <property type="match status" value="1"/>
</dbReference>
<dbReference type="EMBL" id="JQAZ01000003">
    <property type="protein sequence ID" value="KRN31932.1"/>
    <property type="molecule type" value="Genomic_DNA"/>
</dbReference>
<dbReference type="Proteomes" id="UP000051645">
    <property type="component" value="Unassembled WGS sequence"/>
</dbReference>
<evidence type="ECO:0000256" key="13">
    <source>
        <dbReference type="SAM" id="Phobius"/>
    </source>
</evidence>
<accession>A0A0R2FIF0</accession>
<dbReference type="InterPro" id="IPR010617">
    <property type="entry name" value="TMEM175-like"/>
</dbReference>
<dbReference type="Proteomes" id="UP000051751">
    <property type="component" value="Unassembled WGS sequence"/>
</dbReference>
<evidence type="ECO:0000256" key="5">
    <source>
        <dbReference type="ARBA" id="ARBA00022692"/>
    </source>
</evidence>
<keyword evidence="8 13" id="KW-1133">Transmembrane helix</keyword>
<comment type="caution">
    <text evidence="14">The sequence shown here is derived from an EMBL/GenBank/DDBJ whole genome shotgun (WGS) entry which is preliminary data.</text>
</comment>
<evidence type="ECO:0000313" key="17">
    <source>
        <dbReference type="Proteomes" id="UP000051751"/>
    </source>
</evidence>
<proteinExistence type="inferred from homology"/>
<keyword evidence="6" id="KW-0631">Potassium channel</keyword>
<evidence type="ECO:0008006" key="18">
    <source>
        <dbReference type="Google" id="ProtNLM"/>
    </source>
</evidence>
<organism evidence="14 17">
    <name type="scientific">Lactobacillus selangorensis</name>
    <dbReference type="NCBI Taxonomy" id="81857"/>
    <lineage>
        <taxon>Bacteria</taxon>
        <taxon>Bacillati</taxon>
        <taxon>Bacillota</taxon>
        <taxon>Bacilli</taxon>
        <taxon>Lactobacillales</taxon>
        <taxon>Lactobacillaceae</taxon>
        <taxon>Lactobacillus</taxon>
    </lineage>
</organism>
<comment type="catalytic activity">
    <reaction evidence="12">
        <text>K(+)(in) = K(+)(out)</text>
        <dbReference type="Rhea" id="RHEA:29463"/>
        <dbReference type="ChEBI" id="CHEBI:29103"/>
    </reaction>
</comment>
<comment type="subcellular location">
    <subcellularLocation>
        <location evidence="1">Membrane</location>
        <topology evidence="1">Multi-pass membrane protein</topology>
    </subcellularLocation>
</comment>
<dbReference type="PANTHER" id="PTHR31462">
    <property type="entry name" value="ENDOSOMAL/LYSOSOMAL POTASSIUM CHANNEL TMEM175"/>
    <property type="match status" value="1"/>
</dbReference>
<evidence type="ECO:0000256" key="1">
    <source>
        <dbReference type="ARBA" id="ARBA00004141"/>
    </source>
</evidence>
<gene>
    <name evidence="14" type="ORF">IV38_GL001431</name>
    <name evidence="15" type="ORF">IV40_GL001218</name>
</gene>
<dbReference type="GO" id="GO:0016020">
    <property type="term" value="C:membrane"/>
    <property type="evidence" value="ECO:0007669"/>
    <property type="project" value="UniProtKB-SubCell"/>
</dbReference>
<feature type="transmembrane region" description="Helical" evidence="13">
    <location>
        <begin position="52"/>
        <end position="72"/>
    </location>
</feature>
<dbReference type="AlphaFoldDB" id="A0A0R2FIF0"/>
<feature type="transmembrane region" description="Helical" evidence="13">
    <location>
        <begin position="15"/>
        <end position="32"/>
    </location>
</feature>
<dbReference type="PATRIC" id="fig|81857.3.peg.1441"/>
<keyword evidence="7" id="KW-0630">Potassium</keyword>
<evidence type="ECO:0000256" key="11">
    <source>
        <dbReference type="ARBA" id="ARBA00023303"/>
    </source>
</evidence>
<evidence type="ECO:0000256" key="7">
    <source>
        <dbReference type="ARBA" id="ARBA00022958"/>
    </source>
</evidence>
<evidence type="ECO:0000256" key="9">
    <source>
        <dbReference type="ARBA" id="ARBA00023065"/>
    </source>
</evidence>
<evidence type="ECO:0000256" key="12">
    <source>
        <dbReference type="ARBA" id="ARBA00034430"/>
    </source>
</evidence>
<dbReference type="EMBL" id="JQAT01000003">
    <property type="protein sequence ID" value="KRN28431.1"/>
    <property type="molecule type" value="Genomic_DNA"/>
</dbReference>
<keyword evidence="5 13" id="KW-0812">Transmembrane</keyword>
<keyword evidence="9" id="KW-0406">Ion transport</keyword>
<keyword evidence="3" id="KW-0813">Transport</keyword>
<feature type="transmembrane region" description="Helical" evidence="13">
    <location>
        <begin position="84"/>
        <end position="104"/>
    </location>
</feature>